<dbReference type="GO" id="GO:0005524">
    <property type="term" value="F:ATP binding"/>
    <property type="evidence" value="ECO:0007669"/>
    <property type="project" value="InterPro"/>
</dbReference>
<dbReference type="GO" id="GO:0004674">
    <property type="term" value="F:protein serine/threonine kinase activity"/>
    <property type="evidence" value="ECO:0007669"/>
    <property type="project" value="TreeGrafter"/>
</dbReference>
<dbReference type="InterPro" id="IPR011009">
    <property type="entry name" value="Kinase-like_dom_sf"/>
</dbReference>
<proteinExistence type="predicted"/>
<dbReference type="OrthoDB" id="5650746at2"/>
<accession>A0A0W0Z465</accession>
<dbReference type="AlphaFoldDB" id="A0A0W0Z465"/>
<dbReference type="RefSeq" id="WP_058483355.1">
    <property type="nucleotide sequence ID" value="NZ_CAAAII010000001.1"/>
</dbReference>
<evidence type="ECO:0000313" key="3">
    <source>
        <dbReference type="Proteomes" id="UP000054877"/>
    </source>
</evidence>
<dbReference type="Proteomes" id="UP000054877">
    <property type="component" value="Unassembled WGS sequence"/>
</dbReference>
<keyword evidence="2" id="KW-0808">Transferase</keyword>
<dbReference type="Gene3D" id="1.10.510.10">
    <property type="entry name" value="Transferase(Phosphotransferase) domain 1"/>
    <property type="match status" value="1"/>
</dbReference>
<dbReference type="PANTHER" id="PTHR24361">
    <property type="entry name" value="MITOGEN-ACTIVATED KINASE KINASE KINASE"/>
    <property type="match status" value="1"/>
</dbReference>
<dbReference type="PROSITE" id="PS50011">
    <property type="entry name" value="PROTEIN_KINASE_DOM"/>
    <property type="match status" value="1"/>
</dbReference>
<keyword evidence="2" id="KW-0418">Kinase</keyword>
<feature type="domain" description="Protein kinase" evidence="1">
    <location>
        <begin position="31"/>
        <end position="317"/>
    </location>
</feature>
<dbReference type="SUPFAM" id="SSF56112">
    <property type="entry name" value="Protein kinase-like (PK-like)"/>
    <property type="match status" value="1"/>
</dbReference>
<dbReference type="PATRIC" id="fig|452.5.peg.1577"/>
<protein>
    <submittedName>
        <fullName evidence="2">Protein kinase domain protein</fullName>
    </submittedName>
</protein>
<evidence type="ECO:0000259" key="1">
    <source>
        <dbReference type="PROSITE" id="PS50011"/>
    </source>
</evidence>
<reference evidence="2 3" key="1">
    <citation type="submission" date="2015-11" db="EMBL/GenBank/DDBJ databases">
        <title>Genomic analysis of 38 Legionella species identifies large and diverse effector repertoires.</title>
        <authorList>
            <person name="Burstein D."/>
            <person name="Amaro F."/>
            <person name="Zusman T."/>
            <person name="Lifshitz Z."/>
            <person name="Cohen O."/>
            <person name="Gilbert J.A."/>
            <person name="Pupko T."/>
            <person name="Shuman H.A."/>
            <person name="Segal G."/>
        </authorList>
    </citation>
    <scope>NUCLEOTIDE SEQUENCE [LARGE SCALE GENOMIC DNA]</scope>
    <source>
        <strain evidence="2 3">Mt.St.Helens-9</strain>
    </source>
</reference>
<dbReference type="SMART" id="SM00220">
    <property type="entry name" value="S_TKc"/>
    <property type="match status" value="1"/>
</dbReference>
<comment type="caution">
    <text evidence="2">The sequence shown here is derived from an EMBL/GenBank/DDBJ whole genome shotgun (WGS) entry which is preliminary data.</text>
</comment>
<dbReference type="EMBL" id="LNYX01000014">
    <property type="protein sequence ID" value="KTD63906.1"/>
    <property type="molecule type" value="Genomic_DNA"/>
</dbReference>
<dbReference type="Pfam" id="PF00069">
    <property type="entry name" value="Pkinase"/>
    <property type="match status" value="1"/>
</dbReference>
<name>A0A0W0Z465_LEGSP</name>
<gene>
    <name evidence="2" type="ORF">Lspi_1425</name>
</gene>
<sequence length="489" mass="56227">MGKSEEDNEIDKRGTLFSVQQKSGEITCFFSDFSQLLGTGEAGDVYKGYRCSPKEARADHGHCRINESELTVFKDQPVAIKSYKEGKMPSAYQVARTSIATFDLEDRTVLIMEFLDGFQIAPDFTDNKEISRFTFLQTVDVAWQLVLGLNQLHYRNTSWIPVVHGDVSGSNIKIKKRTEKSIDVHFLDYDYTKPISSIPQQPQGTPEFIALEVLDGYYSEASDFYALTPVLLSLFGAKNPLQKMFDYRDAHTDMAVEDLIKRYTDIGFCSEGMFSQFKPEPPLHICKLLDNFIKKMGAKDKHSRPSPEAILEFFTSLRQWCLANEAGDVDTEYYLLRLGIASNNEHWLREERYLTLFAELPENMQERLIDLMSPEHYTCLYKWLSLHYQDCNILPRLEKIITSALMEKSTTIKTPSKLHGMFKAPVTQKEISWLLTCFANRDETGFFLPESRTCRKKLEQCKEPDLAPLISALMYGLQQRQQFEIKHCG</sequence>
<dbReference type="InterPro" id="IPR053235">
    <property type="entry name" value="Ser_Thr_kinase"/>
</dbReference>
<keyword evidence="3" id="KW-1185">Reference proteome</keyword>
<evidence type="ECO:0000313" key="2">
    <source>
        <dbReference type="EMBL" id="KTD63906.1"/>
    </source>
</evidence>
<dbReference type="STRING" id="452.Lspi_1425"/>
<dbReference type="InterPro" id="IPR000719">
    <property type="entry name" value="Prot_kinase_dom"/>
</dbReference>
<dbReference type="GO" id="GO:0005737">
    <property type="term" value="C:cytoplasm"/>
    <property type="evidence" value="ECO:0007669"/>
    <property type="project" value="TreeGrafter"/>
</dbReference>
<organism evidence="2 3">
    <name type="scientific">Legionella spiritensis</name>
    <dbReference type="NCBI Taxonomy" id="452"/>
    <lineage>
        <taxon>Bacteria</taxon>
        <taxon>Pseudomonadati</taxon>
        <taxon>Pseudomonadota</taxon>
        <taxon>Gammaproteobacteria</taxon>
        <taxon>Legionellales</taxon>
        <taxon>Legionellaceae</taxon>
        <taxon>Legionella</taxon>
    </lineage>
</organism>